<dbReference type="NCBIfam" id="NF003519">
    <property type="entry name" value="PRK05182.2-5"/>
    <property type="match status" value="1"/>
</dbReference>
<dbReference type="Gene3D" id="1.10.150.20">
    <property type="entry name" value="5' to 3' exonuclease, C-terminal subdomain"/>
    <property type="match status" value="1"/>
</dbReference>
<dbReference type="GO" id="GO:0046983">
    <property type="term" value="F:protein dimerization activity"/>
    <property type="evidence" value="ECO:0007669"/>
    <property type="project" value="InterPro"/>
</dbReference>
<evidence type="ECO:0000256" key="3">
    <source>
        <dbReference type="ARBA" id="ARBA00015972"/>
    </source>
</evidence>
<keyword evidence="5 11" id="KW-0808">Transferase</keyword>
<evidence type="ECO:0000256" key="9">
    <source>
        <dbReference type="ARBA" id="ARBA00033070"/>
    </source>
</evidence>
<comment type="similarity">
    <text evidence="1 11">Belongs to the RNA polymerase alpha chain family.</text>
</comment>
<dbReference type="GO" id="GO:0006351">
    <property type="term" value="P:DNA-templated transcription"/>
    <property type="evidence" value="ECO:0007669"/>
    <property type="project" value="UniProtKB-UniRule"/>
</dbReference>
<evidence type="ECO:0000256" key="2">
    <source>
        <dbReference type="ARBA" id="ARBA00012418"/>
    </source>
</evidence>
<evidence type="ECO:0000313" key="14">
    <source>
        <dbReference type="Proteomes" id="UP000265691"/>
    </source>
</evidence>
<dbReference type="FunFam" id="2.170.120.12:FF:000001">
    <property type="entry name" value="DNA-directed RNA polymerase subunit alpha"/>
    <property type="match status" value="1"/>
</dbReference>
<protein>
    <recommendedName>
        <fullName evidence="3 11">DNA-directed RNA polymerase subunit alpha</fullName>
        <shortName evidence="11">RNAP subunit alpha</shortName>
        <ecNumber evidence="2 11">2.7.7.6</ecNumber>
    </recommendedName>
    <alternativeName>
        <fullName evidence="9 11">RNA polymerase subunit alpha</fullName>
    </alternativeName>
    <alternativeName>
        <fullName evidence="8 11">Transcriptase subunit alpha</fullName>
    </alternativeName>
</protein>
<dbReference type="SMART" id="SM00662">
    <property type="entry name" value="RPOLD"/>
    <property type="match status" value="1"/>
</dbReference>
<evidence type="ECO:0000256" key="1">
    <source>
        <dbReference type="ARBA" id="ARBA00007123"/>
    </source>
</evidence>
<dbReference type="InterPro" id="IPR011263">
    <property type="entry name" value="DNA-dir_RNA_pol_RpoA/D/Rpb3"/>
</dbReference>
<dbReference type="SUPFAM" id="SSF47789">
    <property type="entry name" value="C-terminal domain of RNA polymerase alpha subunit"/>
    <property type="match status" value="1"/>
</dbReference>
<dbReference type="RefSeq" id="WP_119524524.1">
    <property type="nucleotide sequence ID" value="NZ_NRHC01000016.1"/>
</dbReference>
<feature type="region of interest" description="Alpha C-terminal domain (alpha-CTD)" evidence="11">
    <location>
        <begin position="256"/>
        <end position="335"/>
    </location>
</feature>
<organism evidence="13 14">
    <name type="scientific">Psittacicella hinzii</name>
    <dbReference type="NCBI Taxonomy" id="2028575"/>
    <lineage>
        <taxon>Bacteria</taxon>
        <taxon>Pseudomonadati</taxon>
        <taxon>Pseudomonadota</taxon>
        <taxon>Gammaproteobacteria</taxon>
        <taxon>Pasteurellales</taxon>
        <taxon>Psittacicellaceae</taxon>
        <taxon>Psittacicella</taxon>
    </lineage>
</organism>
<comment type="caution">
    <text evidence="13">The sequence shown here is derived from an EMBL/GenBank/DDBJ whole genome shotgun (WGS) entry which is preliminary data.</text>
</comment>
<reference evidence="13 14" key="1">
    <citation type="submission" date="2017-08" db="EMBL/GenBank/DDBJ databases">
        <title>Reclassification of Bisgaard taxon 37 and 44.</title>
        <authorList>
            <person name="Christensen H."/>
        </authorList>
    </citation>
    <scope>NUCLEOTIDE SEQUENCE [LARGE SCALE GENOMIC DNA]</scope>
    <source>
        <strain evidence="13 14">B96_3</strain>
    </source>
</reference>
<dbReference type="NCBIfam" id="TIGR02027">
    <property type="entry name" value="rpoA"/>
    <property type="match status" value="1"/>
</dbReference>
<dbReference type="NCBIfam" id="NF003513">
    <property type="entry name" value="PRK05182.1-2"/>
    <property type="match status" value="1"/>
</dbReference>
<dbReference type="InterPro" id="IPR011260">
    <property type="entry name" value="RNAP_asu_C"/>
</dbReference>
<evidence type="ECO:0000256" key="6">
    <source>
        <dbReference type="ARBA" id="ARBA00022695"/>
    </source>
</evidence>
<evidence type="ECO:0000256" key="10">
    <source>
        <dbReference type="ARBA" id="ARBA00048552"/>
    </source>
</evidence>
<keyword evidence="6 11" id="KW-0548">Nucleotidyltransferase</keyword>
<sequence>MESKSTKLLTPSTIDIEEYAEPYFSKVSLQPLERGFGHTLGNSLRRILLSVMPGAAVTEVCIEGIQQEYDTIKGVQEDVLNILLNFQELAVKLADDMDEVIVQFEKKGVGPLKAGDVILQPGVEVINKDLVLCNLTSPKAEIRIYARIQTGTGYSPARDRREKGVEPKISILGSKTVLLDAKFAPVKVVNYEVANARHGQSNDYDKLTITLQTNGTIDPEDAIRHAASILHQQLLPFVDLQAIEQQAEPTVKKPEFEPILLESVDALELTVRSANCLKAENIRYIGDLVQKSEVDLLKAPNLGRKSLNEIKDILKNHGLQLGTRLMNWPPAELKY</sequence>
<name>A0A3A1Y788_9GAMM</name>
<evidence type="ECO:0000256" key="4">
    <source>
        <dbReference type="ARBA" id="ARBA00022478"/>
    </source>
</evidence>
<dbReference type="SUPFAM" id="SSF56553">
    <property type="entry name" value="Insert subdomain of RNA polymerase alpha subunit"/>
    <property type="match status" value="1"/>
</dbReference>
<dbReference type="InterPro" id="IPR036643">
    <property type="entry name" value="RNApol_insert_sf"/>
</dbReference>
<evidence type="ECO:0000256" key="11">
    <source>
        <dbReference type="HAMAP-Rule" id="MF_00059"/>
    </source>
</evidence>
<dbReference type="HAMAP" id="MF_00059">
    <property type="entry name" value="RNApol_bact_RpoA"/>
    <property type="match status" value="1"/>
</dbReference>
<keyword evidence="14" id="KW-1185">Reference proteome</keyword>
<evidence type="ECO:0000259" key="12">
    <source>
        <dbReference type="SMART" id="SM00662"/>
    </source>
</evidence>
<comment type="catalytic activity">
    <reaction evidence="10 11">
        <text>RNA(n) + a ribonucleoside 5'-triphosphate = RNA(n+1) + diphosphate</text>
        <dbReference type="Rhea" id="RHEA:21248"/>
        <dbReference type="Rhea" id="RHEA-COMP:14527"/>
        <dbReference type="Rhea" id="RHEA-COMP:17342"/>
        <dbReference type="ChEBI" id="CHEBI:33019"/>
        <dbReference type="ChEBI" id="CHEBI:61557"/>
        <dbReference type="ChEBI" id="CHEBI:140395"/>
        <dbReference type="EC" id="2.7.7.6"/>
    </reaction>
</comment>
<evidence type="ECO:0000256" key="8">
    <source>
        <dbReference type="ARBA" id="ARBA00032524"/>
    </source>
</evidence>
<feature type="domain" description="DNA-directed RNA polymerase RpoA/D/Rpb3-type" evidence="12">
    <location>
        <begin position="24"/>
        <end position="240"/>
    </location>
</feature>
<dbReference type="GO" id="GO:0000428">
    <property type="term" value="C:DNA-directed RNA polymerase complex"/>
    <property type="evidence" value="ECO:0007669"/>
    <property type="project" value="UniProtKB-KW"/>
</dbReference>
<dbReference type="Gene3D" id="2.170.120.12">
    <property type="entry name" value="DNA-directed RNA polymerase, insert domain"/>
    <property type="match status" value="1"/>
</dbReference>
<comment type="domain">
    <text evidence="11">The N-terminal domain is essential for RNAP assembly and basal transcription, whereas the C-terminal domain is involved in interaction with transcriptional regulators and with upstream promoter elements.</text>
</comment>
<dbReference type="InterPro" id="IPR036603">
    <property type="entry name" value="RBP11-like"/>
</dbReference>
<comment type="subunit">
    <text evidence="11">Homodimer. The RNAP catalytic core consists of 2 alpha, 1 beta, 1 beta' and 1 omega subunit. When a sigma factor is associated with the core the holoenzyme is formed, which can initiate transcription.</text>
</comment>
<proteinExistence type="inferred from homology"/>
<dbReference type="Pfam" id="PF03118">
    <property type="entry name" value="RNA_pol_A_CTD"/>
    <property type="match status" value="1"/>
</dbReference>
<dbReference type="InterPro" id="IPR011262">
    <property type="entry name" value="DNA-dir_RNA_pol_insert"/>
</dbReference>
<dbReference type="OrthoDB" id="9805706at2"/>
<dbReference type="GO" id="GO:0003677">
    <property type="term" value="F:DNA binding"/>
    <property type="evidence" value="ECO:0007669"/>
    <property type="project" value="UniProtKB-UniRule"/>
</dbReference>
<dbReference type="Pfam" id="PF01000">
    <property type="entry name" value="RNA_pol_A_bac"/>
    <property type="match status" value="1"/>
</dbReference>
<dbReference type="EMBL" id="NRHC01000016">
    <property type="protein sequence ID" value="RIY34143.1"/>
    <property type="molecule type" value="Genomic_DNA"/>
</dbReference>
<keyword evidence="4 11" id="KW-0240">DNA-directed RNA polymerase</keyword>
<accession>A0A3A1Y788</accession>
<dbReference type="AlphaFoldDB" id="A0A3A1Y788"/>
<dbReference type="Pfam" id="PF01193">
    <property type="entry name" value="RNA_pol_L"/>
    <property type="match status" value="1"/>
</dbReference>
<comment type="function">
    <text evidence="11">DNA-dependent RNA polymerase catalyzes the transcription of DNA into RNA using the four ribonucleoside triphosphates as substrates.</text>
</comment>
<dbReference type="CDD" id="cd06928">
    <property type="entry name" value="RNAP_alpha_NTD"/>
    <property type="match status" value="1"/>
</dbReference>
<evidence type="ECO:0000313" key="13">
    <source>
        <dbReference type="EMBL" id="RIY34143.1"/>
    </source>
</evidence>
<dbReference type="FunFam" id="1.10.150.20:FF:000001">
    <property type="entry name" value="DNA-directed RNA polymerase subunit alpha"/>
    <property type="match status" value="1"/>
</dbReference>
<dbReference type="Proteomes" id="UP000265691">
    <property type="component" value="Unassembled WGS sequence"/>
</dbReference>
<gene>
    <name evidence="11" type="primary">rpoA</name>
    <name evidence="13" type="ORF">CKF54_01550</name>
</gene>
<feature type="region of interest" description="Alpha N-terminal domain (alpha-NTD)" evidence="11">
    <location>
        <begin position="1"/>
        <end position="241"/>
    </location>
</feature>
<keyword evidence="7 11" id="KW-0804">Transcription</keyword>
<evidence type="ECO:0000256" key="5">
    <source>
        <dbReference type="ARBA" id="ARBA00022679"/>
    </source>
</evidence>
<dbReference type="GO" id="GO:0003899">
    <property type="term" value="F:DNA-directed RNA polymerase activity"/>
    <property type="evidence" value="ECO:0007669"/>
    <property type="project" value="UniProtKB-UniRule"/>
</dbReference>
<evidence type="ECO:0000256" key="7">
    <source>
        <dbReference type="ARBA" id="ARBA00023163"/>
    </source>
</evidence>
<dbReference type="InterPro" id="IPR011773">
    <property type="entry name" value="DNA-dir_RpoA"/>
</dbReference>
<dbReference type="SUPFAM" id="SSF55257">
    <property type="entry name" value="RBP11-like subunits of RNA polymerase"/>
    <property type="match status" value="1"/>
</dbReference>
<dbReference type="EC" id="2.7.7.6" evidence="2 11"/>
<dbReference type="Gene3D" id="3.30.1360.10">
    <property type="entry name" value="RNA polymerase, RBP11-like subunit"/>
    <property type="match status" value="1"/>
</dbReference>
<dbReference type="GO" id="GO:0005737">
    <property type="term" value="C:cytoplasm"/>
    <property type="evidence" value="ECO:0007669"/>
    <property type="project" value="UniProtKB-ARBA"/>
</dbReference>